<evidence type="ECO:0000256" key="1">
    <source>
        <dbReference type="ARBA" id="ARBA00010528"/>
    </source>
</evidence>
<keyword evidence="2" id="KW-0689">Ribosomal protein</keyword>
<dbReference type="GO" id="GO:0005840">
    <property type="term" value="C:ribosome"/>
    <property type="evidence" value="ECO:0007669"/>
    <property type="project" value="UniProtKB-KW"/>
</dbReference>
<evidence type="ECO:0000256" key="3">
    <source>
        <dbReference type="ARBA" id="ARBA00023274"/>
    </source>
</evidence>
<feature type="region of interest" description="Disordered" evidence="5">
    <location>
        <begin position="132"/>
        <end position="172"/>
    </location>
</feature>
<dbReference type="Gene3D" id="3.40.1370.10">
    <property type="match status" value="1"/>
</dbReference>
<dbReference type="FunFam" id="3.40.1370.10:FF:000016">
    <property type="entry name" value="60S ribosomal protein L4, mitochondrial"/>
    <property type="match status" value="1"/>
</dbReference>
<proteinExistence type="inferred from homology"/>
<dbReference type="GO" id="GO:0003735">
    <property type="term" value="F:structural constituent of ribosome"/>
    <property type="evidence" value="ECO:0007669"/>
    <property type="project" value="InterPro"/>
</dbReference>
<dbReference type="Pfam" id="PF00573">
    <property type="entry name" value="Ribosomal_L4"/>
    <property type="match status" value="1"/>
</dbReference>
<keyword evidence="3" id="KW-0687">Ribonucleoprotein</keyword>
<dbReference type="GO" id="GO:1990904">
    <property type="term" value="C:ribonucleoprotein complex"/>
    <property type="evidence" value="ECO:0007669"/>
    <property type="project" value="UniProtKB-KW"/>
</dbReference>
<evidence type="ECO:0000256" key="2">
    <source>
        <dbReference type="ARBA" id="ARBA00022980"/>
    </source>
</evidence>
<evidence type="ECO:0000256" key="4">
    <source>
        <dbReference type="ARBA" id="ARBA00040565"/>
    </source>
</evidence>
<evidence type="ECO:0000313" key="6">
    <source>
        <dbReference type="EMBL" id="KAK4546366.1"/>
    </source>
</evidence>
<dbReference type="InterPro" id="IPR023574">
    <property type="entry name" value="Ribosomal_uL4_dom_sf"/>
</dbReference>
<feature type="region of interest" description="Disordered" evidence="5">
    <location>
        <begin position="324"/>
        <end position="343"/>
    </location>
</feature>
<sequence length="343" mass="37480">MASKRAQLPANQLCNAFLSTPQPAQRRLIRGMATEAPLPNANATLAQAYADAHLTSTLAIPPVATPSSTAHTTPRAQNPFLSTASCTTHTFPTLEPATFVHYPSTHLLLPLRKDLLHRAVIYEGDATRQGTASTKWRSEVHGSNRKIRPQKGTGSARLGDKKSPMLKGGGVAFGPKPRDFSTKLPKKIYDLAWRTALSYRYKKGELILLDTEAELLGVHPHSAQRYLKDLLRQNRMGHADGRTLFVTLERREGLFSALEGEGMGRDARALDVLDVDVKDLLELGRVVVEKSALDFLLEEHEDDLGPQQRLGPWERVMEAQQGVFSSSSSSSSAGQEAAAAMLA</sequence>
<comment type="similarity">
    <text evidence="1">Belongs to the universal ribosomal protein uL4 family.</text>
</comment>
<dbReference type="NCBIfam" id="TIGR03953">
    <property type="entry name" value="rplD_bact"/>
    <property type="match status" value="1"/>
</dbReference>
<accession>A0AAV9JLH6</accession>
<dbReference type="SUPFAM" id="SSF52166">
    <property type="entry name" value="Ribosomal protein L4"/>
    <property type="match status" value="1"/>
</dbReference>
<organism evidence="6 7">
    <name type="scientific">Oleoguttula mirabilis</name>
    <dbReference type="NCBI Taxonomy" id="1507867"/>
    <lineage>
        <taxon>Eukaryota</taxon>
        <taxon>Fungi</taxon>
        <taxon>Dikarya</taxon>
        <taxon>Ascomycota</taxon>
        <taxon>Pezizomycotina</taxon>
        <taxon>Dothideomycetes</taxon>
        <taxon>Dothideomycetidae</taxon>
        <taxon>Mycosphaerellales</taxon>
        <taxon>Teratosphaeriaceae</taxon>
        <taxon>Oleoguttula</taxon>
    </lineage>
</organism>
<evidence type="ECO:0000313" key="7">
    <source>
        <dbReference type="Proteomes" id="UP001324427"/>
    </source>
</evidence>
<dbReference type="PANTHER" id="PTHR10746">
    <property type="entry name" value="50S RIBOSOMAL PROTEIN L4"/>
    <property type="match status" value="1"/>
</dbReference>
<protein>
    <recommendedName>
        <fullName evidence="4">Large ribosomal subunit protein uL4m</fullName>
    </recommendedName>
</protein>
<name>A0AAV9JLH6_9PEZI</name>
<dbReference type="GO" id="GO:0006412">
    <property type="term" value="P:translation"/>
    <property type="evidence" value="ECO:0007669"/>
    <property type="project" value="InterPro"/>
</dbReference>
<dbReference type="InterPro" id="IPR013005">
    <property type="entry name" value="Ribosomal_uL4-like"/>
</dbReference>
<dbReference type="AlphaFoldDB" id="A0AAV9JLH6"/>
<keyword evidence="7" id="KW-1185">Reference proteome</keyword>
<dbReference type="Proteomes" id="UP001324427">
    <property type="component" value="Unassembled WGS sequence"/>
</dbReference>
<dbReference type="PANTHER" id="PTHR10746:SF6">
    <property type="entry name" value="LARGE RIBOSOMAL SUBUNIT PROTEIN UL4M"/>
    <property type="match status" value="1"/>
</dbReference>
<evidence type="ECO:0000256" key="5">
    <source>
        <dbReference type="SAM" id="MobiDB-lite"/>
    </source>
</evidence>
<dbReference type="EMBL" id="JAVFHQ010000015">
    <property type="protein sequence ID" value="KAK4546366.1"/>
    <property type="molecule type" value="Genomic_DNA"/>
</dbReference>
<gene>
    <name evidence="6" type="ORF">LTR36_002043</name>
</gene>
<reference evidence="6 7" key="1">
    <citation type="submission" date="2021-11" db="EMBL/GenBank/DDBJ databases">
        <title>Black yeast isolated from Biological Soil Crust.</title>
        <authorList>
            <person name="Kurbessoian T."/>
        </authorList>
    </citation>
    <scope>NUCLEOTIDE SEQUENCE [LARGE SCALE GENOMIC DNA]</scope>
    <source>
        <strain evidence="6 7">CCFEE 5522</strain>
    </source>
</reference>
<dbReference type="InterPro" id="IPR002136">
    <property type="entry name" value="Ribosomal_uL4"/>
</dbReference>
<comment type="caution">
    <text evidence="6">The sequence shown here is derived from an EMBL/GenBank/DDBJ whole genome shotgun (WGS) entry which is preliminary data.</text>
</comment>